<name>A0ABM8IE32_9BACE</name>
<evidence type="ECO:0000313" key="2">
    <source>
        <dbReference type="Proteomes" id="UP001496674"/>
    </source>
</evidence>
<proteinExistence type="predicted"/>
<gene>
    <name evidence="1" type="ORF">BSYN_04960</name>
</gene>
<dbReference type="Proteomes" id="UP001496674">
    <property type="component" value="Chromosome"/>
</dbReference>
<evidence type="ECO:0000313" key="1">
    <source>
        <dbReference type="EMBL" id="BEG98231.1"/>
    </source>
</evidence>
<sequence length="431" mass="49583">MRKQIFTIIGVSLLHVSICTQAQSYDSYLLKDYQTPDIKRSSLDVKLNSQGEFTSKDYYEERTDQIQGEANLDFKHYVNTRSLIGEHQVLFNLSGISLENLKASQSKTDELIFSASYANNYRFYTSKKCFWGLGGDVSFSYYKSKYVDALNSKNTILGISPLVMIGRGRIEPIQDARQAVYILDELSRKGIITERLSDDEVNRLAQLISKVKNKRFLDSRLHLIDEISNVDSFLLNNKYLKKTTAEYFTTLYDYWMNGDLFKRGSGCDVSLIIKPFYHNYKNHIDFLRTSQTGFNISVPFNYEKPVNLYWQHSANISLSGTYNHISTKASGDETTYNWRSGIILGGYSIGYYPNTRTNLNVGISDRLLLSDEDKVRYNSATSLTFSANYYVSPHVRISGDAGLVYENSNLYTRYSNRWSGNYSFKLTYMIF</sequence>
<organism evidence="1 2">
    <name type="scientific">Bacteroides sedimenti</name>
    <dbReference type="NCBI Taxonomy" id="2136147"/>
    <lineage>
        <taxon>Bacteria</taxon>
        <taxon>Pseudomonadati</taxon>
        <taxon>Bacteroidota</taxon>
        <taxon>Bacteroidia</taxon>
        <taxon>Bacteroidales</taxon>
        <taxon>Bacteroidaceae</taxon>
        <taxon>Bacteroides</taxon>
    </lineage>
</organism>
<dbReference type="RefSeq" id="WP_353333002.1">
    <property type="nucleotide sequence ID" value="NZ_AP028055.1"/>
</dbReference>
<protein>
    <recommendedName>
        <fullName evidence="3">Outer membrane protein beta-barrel domain-containing protein</fullName>
    </recommendedName>
</protein>
<accession>A0ABM8IE32</accession>
<keyword evidence="2" id="KW-1185">Reference proteome</keyword>
<reference evidence="1 2" key="1">
    <citation type="submission" date="2023-04" db="EMBL/GenBank/DDBJ databases">
        <title>Draft genome sequence of acteroides sedimenti strain YN3PY1.</title>
        <authorList>
            <person name="Yoshida N."/>
        </authorList>
    </citation>
    <scope>NUCLEOTIDE SEQUENCE [LARGE SCALE GENOMIC DNA]</scope>
    <source>
        <strain evidence="1 2">YN3PY1</strain>
    </source>
</reference>
<evidence type="ECO:0008006" key="3">
    <source>
        <dbReference type="Google" id="ProtNLM"/>
    </source>
</evidence>
<dbReference type="EMBL" id="AP028055">
    <property type="protein sequence ID" value="BEG98231.1"/>
    <property type="molecule type" value="Genomic_DNA"/>
</dbReference>